<proteinExistence type="inferred from homology"/>
<evidence type="ECO:0000256" key="5">
    <source>
        <dbReference type="NCBIfam" id="TIGR00020"/>
    </source>
</evidence>
<dbReference type="SUPFAM" id="SSF75620">
    <property type="entry name" value="Release factor"/>
    <property type="match status" value="1"/>
</dbReference>
<evidence type="ECO:0000256" key="2">
    <source>
        <dbReference type="ARBA" id="ARBA00022481"/>
    </source>
</evidence>
<dbReference type="Pfam" id="PF00472">
    <property type="entry name" value="RF-1"/>
    <property type="match status" value="1"/>
</dbReference>
<organism evidence="7 8">
    <name type="scientific">Pontixanthobacter luteolus</name>
    <dbReference type="NCBI Taxonomy" id="295089"/>
    <lineage>
        <taxon>Bacteria</taxon>
        <taxon>Pseudomonadati</taxon>
        <taxon>Pseudomonadota</taxon>
        <taxon>Alphaproteobacteria</taxon>
        <taxon>Sphingomonadales</taxon>
        <taxon>Erythrobacteraceae</taxon>
        <taxon>Pontixanthobacter</taxon>
    </lineage>
</organism>
<feature type="modified residue" description="N5-methylglutamine" evidence="4">
    <location>
        <position position="250"/>
    </location>
</feature>
<evidence type="ECO:0000313" key="8">
    <source>
        <dbReference type="Proteomes" id="UP000471435"/>
    </source>
</evidence>
<dbReference type="AlphaFoldDB" id="A0A6I4UZW4"/>
<gene>
    <name evidence="4" type="primary">prfB</name>
    <name evidence="7" type="ORF">GRI43_03810</name>
</gene>
<keyword evidence="4" id="KW-0963">Cytoplasm</keyword>
<comment type="PTM">
    <text evidence="4">Methylated by PrmC. Methylation increases the termination efficiency of RF2.</text>
</comment>
<dbReference type="Gene3D" id="1.20.58.410">
    <property type="entry name" value="Release factor"/>
    <property type="match status" value="1"/>
</dbReference>
<dbReference type="OrthoDB" id="9806673at2"/>
<dbReference type="Gene3D" id="3.30.70.1660">
    <property type="match status" value="1"/>
</dbReference>
<dbReference type="InterPro" id="IPR045853">
    <property type="entry name" value="Pep_chain_release_fac_I_sf"/>
</dbReference>
<evidence type="ECO:0000256" key="4">
    <source>
        <dbReference type="HAMAP-Rule" id="MF_00094"/>
    </source>
</evidence>
<dbReference type="Pfam" id="PF03462">
    <property type="entry name" value="PCRF"/>
    <property type="match status" value="1"/>
</dbReference>
<comment type="function">
    <text evidence="4">Peptide chain release factor 2 directs the termination of translation in response to the peptide chain termination codons UGA and UAA.</text>
</comment>
<keyword evidence="2 4" id="KW-0488">Methylation</keyword>
<evidence type="ECO:0000256" key="1">
    <source>
        <dbReference type="ARBA" id="ARBA00010835"/>
    </source>
</evidence>
<dbReference type="InterPro" id="IPR005139">
    <property type="entry name" value="PCRF"/>
</dbReference>
<dbReference type="PANTHER" id="PTHR43116">
    <property type="entry name" value="PEPTIDE CHAIN RELEASE FACTOR 2"/>
    <property type="match status" value="1"/>
</dbReference>
<keyword evidence="3 4" id="KW-0648">Protein biosynthesis</keyword>
<protein>
    <recommendedName>
        <fullName evidence="4 5">Peptide chain release factor 2</fullName>
        <shortName evidence="4">RF-2</shortName>
    </recommendedName>
</protein>
<dbReference type="EMBL" id="WTYP01000001">
    <property type="protein sequence ID" value="MXP46521.1"/>
    <property type="molecule type" value="Genomic_DNA"/>
</dbReference>
<dbReference type="Gene3D" id="3.30.160.20">
    <property type="match status" value="1"/>
</dbReference>
<dbReference type="NCBIfam" id="TIGR00020">
    <property type="entry name" value="prfB"/>
    <property type="match status" value="1"/>
</dbReference>
<sequence>MRAEGQAHIDRIEAALQLVRQSLDWERALRRLDELSARVEDPALWDRPKEAQTIMREQKQLQSAVDTVRQISSEMSDAVEFIEMGEAEGDEEIVNDGLASLEKLADRADADKVQALLAGEADANDTYIEIHAGAGGTESQDWAEMLQRMYSRWAERKGYKVELVDYHAGEQAGIKSATLLVKGENAYGYAKTESGVHRLVRISPYDSSARRHTSFSSVWVYPVIDDDFEVEINESDLKIDTYRASGAGGQHVNTTDSAVRITHQPTGIVVASQNDRSQHKNRATAMNMLKARLFEREMAEREAAAGTEYESKTDIGWGHQIRSYVLQPYQMVKDLRTGVTSTAPDNVLDGAIDEFISAALAQRVTGETVDVEDVE</sequence>
<comment type="subcellular location">
    <subcellularLocation>
        <location evidence="4">Cytoplasm</location>
    </subcellularLocation>
</comment>
<evidence type="ECO:0000259" key="6">
    <source>
        <dbReference type="PROSITE" id="PS00745"/>
    </source>
</evidence>
<dbReference type="InterPro" id="IPR000352">
    <property type="entry name" value="Pep_chain_release_fac_I"/>
</dbReference>
<evidence type="ECO:0000256" key="3">
    <source>
        <dbReference type="ARBA" id="ARBA00022917"/>
    </source>
</evidence>
<dbReference type="PROSITE" id="PS00745">
    <property type="entry name" value="RF_PROK_I"/>
    <property type="match status" value="1"/>
</dbReference>
<dbReference type="HAMAP" id="MF_00094">
    <property type="entry name" value="Rel_fac_2"/>
    <property type="match status" value="1"/>
</dbReference>
<evidence type="ECO:0000313" key="7">
    <source>
        <dbReference type="EMBL" id="MXP46521.1"/>
    </source>
</evidence>
<dbReference type="InterPro" id="IPR004374">
    <property type="entry name" value="PrfB"/>
</dbReference>
<dbReference type="PANTHER" id="PTHR43116:SF3">
    <property type="entry name" value="CLASS I PEPTIDE CHAIN RELEASE FACTOR"/>
    <property type="match status" value="1"/>
</dbReference>
<comment type="similarity">
    <text evidence="1 4">Belongs to the prokaryotic/mitochondrial release factor family.</text>
</comment>
<dbReference type="FunFam" id="3.30.160.20:FF:000010">
    <property type="entry name" value="Peptide chain release factor 2"/>
    <property type="match status" value="1"/>
</dbReference>
<keyword evidence="8" id="KW-1185">Reference proteome</keyword>
<accession>A0A6I4UZW4</accession>
<dbReference type="GO" id="GO:0005737">
    <property type="term" value="C:cytoplasm"/>
    <property type="evidence" value="ECO:0007669"/>
    <property type="project" value="UniProtKB-SubCell"/>
</dbReference>
<comment type="caution">
    <text evidence="7">The sequence shown here is derived from an EMBL/GenBank/DDBJ whole genome shotgun (WGS) entry which is preliminary data.</text>
</comment>
<dbReference type="GO" id="GO:0016149">
    <property type="term" value="F:translation release factor activity, codon specific"/>
    <property type="evidence" value="ECO:0007669"/>
    <property type="project" value="UniProtKB-UniRule"/>
</dbReference>
<dbReference type="RefSeq" id="WP_160729743.1">
    <property type="nucleotide sequence ID" value="NZ_WTYP01000001.1"/>
</dbReference>
<dbReference type="SMART" id="SM00937">
    <property type="entry name" value="PCRF"/>
    <property type="match status" value="1"/>
</dbReference>
<feature type="domain" description="Prokaryotic-type class I peptide chain release factors" evidence="6">
    <location>
        <begin position="243"/>
        <end position="259"/>
    </location>
</feature>
<name>A0A6I4UZW4_9SPHN</name>
<dbReference type="Proteomes" id="UP000471435">
    <property type="component" value="Unassembled WGS sequence"/>
</dbReference>
<reference evidence="7 8" key="1">
    <citation type="submission" date="2019-12" db="EMBL/GenBank/DDBJ databases">
        <title>Genomic-based taxomic classification of the family Erythrobacteraceae.</title>
        <authorList>
            <person name="Xu L."/>
        </authorList>
    </citation>
    <scope>NUCLEOTIDE SEQUENCE [LARGE SCALE GENOMIC DNA]</scope>
    <source>
        <strain evidence="7 8">SW-109</strain>
    </source>
</reference>